<dbReference type="EMBL" id="KI965480">
    <property type="protein sequence ID" value="EUD65292.1"/>
    <property type="molecule type" value="Genomic_DNA"/>
</dbReference>
<proteinExistence type="predicted"/>
<accession>W6ZWW6</accession>
<dbReference type="VEuPathDB" id="PlasmoDB:C922_04235"/>
<dbReference type="AlphaFoldDB" id="W6ZWW6"/>
<organism evidence="1 2">
    <name type="scientific">Plasmodium inui San Antonio 1</name>
    <dbReference type="NCBI Taxonomy" id="1237626"/>
    <lineage>
        <taxon>Eukaryota</taxon>
        <taxon>Sar</taxon>
        <taxon>Alveolata</taxon>
        <taxon>Apicomplexa</taxon>
        <taxon>Aconoidasida</taxon>
        <taxon>Haemosporida</taxon>
        <taxon>Plasmodiidae</taxon>
        <taxon>Plasmodium</taxon>
        <taxon>Plasmodium (Plasmodium)</taxon>
    </lineage>
</organism>
<reference evidence="1 2" key="1">
    <citation type="submission" date="2013-02" db="EMBL/GenBank/DDBJ databases">
        <title>The Genome Sequence of Plasmodium inui San Antonio 1.</title>
        <authorList>
            <consortium name="The Broad Institute Genome Sequencing Platform"/>
            <consortium name="The Broad Institute Genome Sequencing Center for Infectious Disease"/>
            <person name="Neafsey D."/>
            <person name="Cheeseman I."/>
            <person name="Volkman S."/>
            <person name="Adams J."/>
            <person name="Walker B."/>
            <person name="Young S.K."/>
            <person name="Zeng Q."/>
            <person name="Gargeya S."/>
            <person name="Fitzgerald M."/>
            <person name="Haas B."/>
            <person name="Abouelleil A."/>
            <person name="Alvarado L."/>
            <person name="Arachchi H.M."/>
            <person name="Berlin A.M."/>
            <person name="Chapman S.B."/>
            <person name="Dewar J."/>
            <person name="Goldberg J."/>
            <person name="Griggs A."/>
            <person name="Gujja S."/>
            <person name="Hansen M."/>
            <person name="Howarth C."/>
            <person name="Imamovic A."/>
            <person name="Larimer J."/>
            <person name="McCowan C."/>
            <person name="Murphy C."/>
            <person name="Neiman D."/>
            <person name="Pearson M."/>
            <person name="Priest M."/>
            <person name="Roberts A."/>
            <person name="Saif S."/>
            <person name="Shea T."/>
            <person name="Sisk P."/>
            <person name="Sykes S."/>
            <person name="Wortman J."/>
            <person name="Nusbaum C."/>
            <person name="Birren B."/>
        </authorList>
    </citation>
    <scope>NUCLEOTIDE SEQUENCE [LARGE SCALE GENOMIC DNA]</scope>
    <source>
        <strain evidence="1 2">San Antonio 1</strain>
    </source>
</reference>
<sequence length="183" mass="21142">MASYLGFHSAIIVSRRNEYTLMKDVSNIAKCLKKNKRKKGNHNNSSNVPLVEDTYRDIHVGYLDVILPYFRGPIAENHWSCKKYTSENIKITENLYYIRLENRILYGTPNSYFNSLERSSATMAYPTTAKSSLYSMEIRKLSNLRILDSTSRKLAIKSIINNFPCVLYLVCPFCNITNINAYE</sequence>
<dbReference type="Proteomes" id="UP000030640">
    <property type="component" value="Unassembled WGS sequence"/>
</dbReference>
<protein>
    <submittedName>
        <fullName evidence="1">Uncharacterized protein</fullName>
    </submittedName>
</protein>
<keyword evidence="2" id="KW-1185">Reference proteome</keyword>
<dbReference type="GeneID" id="20039509"/>
<dbReference type="RefSeq" id="XP_008818042.1">
    <property type="nucleotide sequence ID" value="XM_008819820.1"/>
</dbReference>
<evidence type="ECO:0000313" key="2">
    <source>
        <dbReference type="Proteomes" id="UP000030640"/>
    </source>
</evidence>
<name>W6ZWW6_9APIC</name>
<gene>
    <name evidence="1" type="ORF">C922_04235</name>
</gene>
<evidence type="ECO:0000313" key="1">
    <source>
        <dbReference type="EMBL" id="EUD65292.1"/>
    </source>
</evidence>